<dbReference type="PANTHER" id="PTHR11525">
    <property type="entry name" value="FARNESYL-PYROPHOSPHATE SYNTHETASE"/>
    <property type="match status" value="1"/>
</dbReference>
<comment type="similarity">
    <text evidence="5">Belongs to the FPP/GGPP synthase family.</text>
</comment>
<dbReference type="Gene3D" id="1.10.600.10">
    <property type="entry name" value="Farnesyl Diphosphate Synthase"/>
    <property type="match status" value="1"/>
</dbReference>
<name>A0A5N7BR21_PETAA</name>
<dbReference type="InterPro" id="IPR000092">
    <property type="entry name" value="Polyprenyl_synt"/>
</dbReference>
<dbReference type="Pfam" id="PF00348">
    <property type="entry name" value="polyprenyl_synt"/>
    <property type="match status" value="1"/>
</dbReference>
<accession>A0A5N7BR21</accession>
<evidence type="ECO:0000313" key="6">
    <source>
        <dbReference type="EMBL" id="KAE8384260.1"/>
    </source>
</evidence>
<evidence type="ECO:0000256" key="4">
    <source>
        <dbReference type="ARBA" id="ARBA00022842"/>
    </source>
</evidence>
<sequence length="355" mass="40890">MCNSSRENITAAFTDIIQDVTDHLSQIGVPSEGIERLSQCILANTQGGNVLRGRTVVDTGFILNGHSLSREETQELMTLGCLIEIFNAAYLIWDDIMDDSQTRHGQICWYRREGVGMMAVNDACLLKSTIFVILRRRFRNHPAYLELLELFFEASLRTELGQHQDLMASEKLLRLDQLTWNKYEFISAFKTAYYTFYVPLAIPMIYLRLDTPRKLNKLYRISVLLGLLFQSRDDFLDVYGDPEITGKVGTDIQDHKWTWLLMEALKHCSAEERAILQSAYGSQDNQNISKVRMLFEHLSLPKLFREWDEMIRAAINNGVQEIDKEEVLPNEAFTVFLSKYFDDPRRDVSSSVCSA</sequence>
<keyword evidence="2 5" id="KW-0808">Transferase</keyword>
<dbReference type="GO" id="GO:0004161">
    <property type="term" value="F:dimethylallyltranstransferase activity"/>
    <property type="evidence" value="ECO:0007669"/>
    <property type="project" value="TreeGrafter"/>
</dbReference>
<dbReference type="CDD" id="cd00685">
    <property type="entry name" value="Trans_IPPS_HT"/>
    <property type="match status" value="1"/>
</dbReference>
<protein>
    <submittedName>
        <fullName evidence="6">Isoprenoid synthase domain-containing protein</fullName>
    </submittedName>
</protein>
<dbReference type="OrthoDB" id="10257492at2759"/>
<proteinExistence type="inferred from homology"/>
<evidence type="ECO:0000256" key="5">
    <source>
        <dbReference type="RuleBase" id="RU004466"/>
    </source>
</evidence>
<dbReference type="SFLD" id="SFLDS00005">
    <property type="entry name" value="Isoprenoid_Synthase_Type_I"/>
    <property type="match status" value="1"/>
</dbReference>
<dbReference type="GO" id="GO:0046165">
    <property type="term" value="P:alcohol biosynthetic process"/>
    <property type="evidence" value="ECO:0007669"/>
    <property type="project" value="UniProtKB-ARBA"/>
</dbReference>
<dbReference type="GO" id="GO:0043386">
    <property type="term" value="P:mycotoxin biosynthetic process"/>
    <property type="evidence" value="ECO:0007669"/>
    <property type="project" value="UniProtKB-ARBA"/>
</dbReference>
<comment type="cofactor">
    <cofactor evidence="1">
        <name>Mg(2+)</name>
        <dbReference type="ChEBI" id="CHEBI:18420"/>
    </cofactor>
</comment>
<keyword evidence="4" id="KW-0460">Magnesium</keyword>
<dbReference type="Proteomes" id="UP000326877">
    <property type="component" value="Unassembled WGS sequence"/>
</dbReference>
<reference evidence="6" key="1">
    <citation type="submission" date="2019-04" db="EMBL/GenBank/DDBJ databases">
        <title>Friends and foes A comparative genomics studyof 23 Aspergillus species from section Flavi.</title>
        <authorList>
            <consortium name="DOE Joint Genome Institute"/>
            <person name="Kjaerbolling I."/>
            <person name="Vesth T."/>
            <person name="Frisvad J.C."/>
            <person name="Nybo J.L."/>
            <person name="Theobald S."/>
            <person name="Kildgaard S."/>
            <person name="Isbrandt T."/>
            <person name="Kuo A."/>
            <person name="Sato A."/>
            <person name="Lyhne E.K."/>
            <person name="Kogle M.E."/>
            <person name="Wiebenga A."/>
            <person name="Kun R.S."/>
            <person name="Lubbers R.J."/>
            <person name="Makela M.R."/>
            <person name="Barry K."/>
            <person name="Chovatia M."/>
            <person name="Clum A."/>
            <person name="Daum C."/>
            <person name="Haridas S."/>
            <person name="He G."/>
            <person name="LaButti K."/>
            <person name="Lipzen A."/>
            <person name="Mondo S."/>
            <person name="Riley R."/>
            <person name="Salamov A."/>
            <person name="Simmons B.A."/>
            <person name="Magnuson J.K."/>
            <person name="Henrissat B."/>
            <person name="Mortensen U.H."/>
            <person name="Larsen T.O."/>
            <person name="Devries R.P."/>
            <person name="Grigoriev I.V."/>
            <person name="Machida M."/>
            <person name="Baker S.E."/>
            <person name="Andersen M.R."/>
        </authorList>
    </citation>
    <scope>NUCLEOTIDE SEQUENCE [LARGE SCALE GENOMIC DNA]</scope>
    <source>
        <strain evidence="6">IBT 14317</strain>
    </source>
</reference>
<dbReference type="GO" id="GO:0046872">
    <property type="term" value="F:metal ion binding"/>
    <property type="evidence" value="ECO:0007669"/>
    <property type="project" value="UniProtKB-KW"/>
</dbReference>
<dbReference type="GO" id="GO:0005737">
    <property type="term" value="C:cytoplasm"/>
    <property type="evidence" value="ECO:0007669"/>
    <property type="project" value="TreeGrafter"/>
</dbReference>
<dbReference type="EMBL" id="ML735386">
    <property type="protein sequence ID" value="KAE8384260.1"/>
    <property type="molecule type" value="Genomic_DNA"/>
</dbReference>
<dbReference type="GO" id="GO:0004337">
    <property type="term" value="F:(2E,6E)-farnesyl diphosphate synthase activity"/>
    <property type="evidence" value="ECO:0007669"/>
    <property type="project" value="TreeGrafter"/>
</dbReference>
<evidence type="ECO:0000256" key="2">
    <source>
        <dbReference type="ARBA" id="ARBA00022679"/>
    </source>
</evidence>
<dbReference type="GO" id="GO:0045337">
    <property type="term" value="P:farnesyl diphosphate biosynthetic process"/>
    <property type="evidence" value="ECO:0007669"/>
    <property type="project" value="TreeGrafter"/>
</dbReference>
<keyword evidence="3" id="KW-0479">Metal-binding</keyword>
<evidence type="ECO:0000256" key="3">
    <source>
        <dbReference type="ARBA" id="ARBA00022723"/>
    </source>
</evidence>
<dbReference type="SUPFAM" id="SSF48576">
    <property type="entry name" value="Terpenoid synthases"/>
    <property type="match status" value="1"/>
</dbReference>
<evidence type="ECO:0000256" key="1">
    <source>
        <dbReference type="ARBA" id="ARBA00001946"/>
    </source>
</evidence>
<dbReference type="AlphaFoldDB" id="A0A5N7BR21"/>
<dbReference type="InterPro" id="IPR008949">
    <property type="entry name" value="Isoprenoid_synthase_dom_sf"/>
</dbReference>
<dbReference type="PANTHER" id="PTHR11525:SF0">
    <property type="entry name" value="FARNESYL PYROPHOSPHATE SYNTHASE"/>
    <property type="match status" value="1"/>
</dbReference>
<gene>
    <name evidence="6" type="ORF">BDV23DRAFT_177187</name>
</gene>
<dbReference type="InterPro" id="IPR039702">
    <property type="entry name" value="FPS1-like"/>
</dbReference>
<organism evidence="6">
    <name type="scientific">Petromyces alliaceus</name>
    <name type="common">Aspergillus alliaceus</name>
    <dbReference type="NCBI Taxonomy" id="209559"/>
    <lineage>
        <taxon>Eukaryota</taxon>
        <taxon>Fungi</taxon>
        <taxon>Dikarya</taxon>
        <taxon>Ascomycota</taxon>
        <taxon>Pezizomycotina</taxon>
        <taxon>Eurotiomycetes</taxon>
        <taxon>Eurotiomycetidae</taxon>
        <taxon>Eurotiales</taxon>
        <taxon>Aspergillaceae</taxon>
        <taxon>Aspergillus</taxon>
        <taxon>Aspergillus subgen. Circumdati</taxon>
    </lineage>
</organism>